<sequence length="216" mass="24711">MLTRALAPDRFTFPSLLKSCQDLREGEQLHCHSRKLGFALDAYIQNSLMYAYSQFGCLVFARKVFEKMGEKSVVSWATMIKVFVCLVADLMVNYFSRNTRLENHSDEPLKVTATVGYVFQLLDDMIIQPGEHSYISYGDLGIDYNGGRPVEVLFYLGERQTEPIWTSQIRDHAKIIFFKREDGTIDHNLIKGSMIQMNGIVISMKGAVKKMKSFLK</sequence>
<dbReference type="GO" id="GO:0009451">
    <property type="term" value="P:RNA modification"/>
    <property type="evidence" value="ECO:0007669"/>
    <property type="project" value="InterPro"/>
</dbReference>
<evidence type="ECO:0000313" key="1">
    <source>
        <dbReference type="EMBL" id="KAG6718733.1"/>
    </source>
</evidence>
<name>A0A922JSC1_CARIL</name>
<dbReference type="PANTHER" id="PTHR47926">
    <property type="entry name" value="PENTATRICOPEPTIDE REPEAT-CONTAINING PROTEIN"/>
    <property type="match status" value="1"/>
</dbReference>
<accession>A0A922JSC1</accession>
<dbReference type="GO" id="GO:0003723">
    <property type="term" value="F:RNA binding"/>
    <property type="evidence" value="ECO:0007669"/>
    <property type="project" value="InterPro"/>
</dbReference>
<evidence type="ECO:0008006" key="3">
    <source>
        <dbReference type="Google" id="ProtNLM"/>
    </source>
</evidence>
<organism evidence="1 2">
    <name type="scientific">Carya illinoinensis</name>
    <name type="common">Pecan</name>
    <dbReference type="NCBI Taxonomy" id="32201"/>
    <lineage>
        <taxon>Eukaryota</taxon>
        <taxon>Viridiplantae</taxon>
        <taxon>Streptophyta</taxon>
        <taxon>Embryophyta</taxon>
        <taxon>Tracheophyta</taxon>
        <taxon>Spermatophyta</taxon>
        <taxon>Magnoliopsida</taxon>
        <taxon>eudicotyledons</taxon>
        <taxon>Gunneridae</taxon>
        <taxon>Pentapetalae</taxon>
        <taxon>rosids</taxon>
        <taxon>fabids</taxon>
        <taxon>Fagales</taxon>
        <taxon>Juglandaceae</taxon>
        <taxon>Carya</taxon>
    </lineage>
</organism>
<evidence type="ECO:0000313" key="2">
    <source>
        <dbReference type="Proteomes" id="UP000811246"/>
    </source>
</evidence>
<dbReference type="EMBL" id="CM031828">
    <property type="protein sequence ID" value="KAG6718733.1"/>
    <property type="molecule type" value="Genomic_DNA"/>
</dbReference>
<comment type="caution">
    <text evidence="1">The sequence shown here is derived from an EMBL/GenBank/DDBJ whole genome shotgun (WGS) entry which is preliminary data.</text>
</comment>
<reference evidence="1" key="1">
    <citation type="submission" date="2021-01" db="EMBL/GenBank/DDBJ databases">
        <authorList>
            <person name="Lovell J.T."/>
            <person name="Bentley N."/>
            <person name="Bhattarai G."/>
            <person name="Jenkins J.W."/>
            <person name="Sreedasyam A."/>
            <person name="Alarcon Y."/>
            <person name="Bock C."/>
            <person name="Boston L."/>
            <person name="Carlson J."/>
            <person name="Cervantes K."/>
            <person name="Clermont K."/>
            <person name="Krom N."/>
            <person name="Kubenka K."/>
            <person name="Mamidi S."/>
            <person name="Mattison C."/>
            <person name="Monteros M."/>
            <person name="Pisani C."/>
            <person name="Plott C."/>
            <person name="Rajasekar S."/>
            <person name="Rhein H.S."/>
            <person name="Rohla C."/>
            <person name="Song M."/>
            <person name="Hilaire R.S."/>
            <person name="Shu S."/>
            <person name="Wells L."/>
            <person name="Wang X."/>
            <person name="Webber J."/>
            <person name="Heerema R.J."/>
            <person name="Klein P."/>
            <person name="Conner P."/>
            <person name="Grauke L."/>
            <person name="Grimwood J."/>
            <person name="Schmutz J."/>
            <person name="Randall J.J."/>
        </authorList>
    </citation>
    <scope>NUCLEOTIDE SEQUENCE</scope>
    <source>
        <tissue evidence="1">Leaf</tissue>
    </source>
</reference>
<protein>
    <recommendedName>
        <fullName evidence="3">Pentatricopeptide repeat-containing protein</fullName>
    </recommendedName>
</protein>
<dbReference type="InterPro" id="IPR046960">
    <property type="entry name" value="PPR_At4g14850-like_plant"/>
</dbReference>
<dbReference type="AlphaFoldDB" id="A0A922JSC1"/>
<dbReference type="Proteomes" id="UP000811246">
    <property type="component" value="Chromosome 4"/>
</dbReference>
<proteinExistence type="predicted"/>
<gene>
    <name evidence="1" type="ORF">I3842_04G167100</name>
</gene>